<gene>
    <name evidence="1" type="ORF">AS180_16815</name>
</gene>
<dbReference type="Proteomes" id="UP000053681">
    <property type="component" value="Unassembled WGS sequence"/>
</dbReference>
<evidence type="ECO:0000313" key="2">
    <source>
        <dbReference type="Proteomes" id="UP000053681"/>
    </source>
</evidence>
<dbReference type="AlphaFoldDB" id="A0A0V8JIK4"/>
<evidence type="ECO:0000313" key="1">
    <source>
        <dbReference type="EMBL" id="KSU86776.1"/>
    </source>
</evidence>
<sequence>MNLLIISFLAAAVLALLARLWFLKTNPRSDDQTVHKPIVSVTGQVKSAEGIDQVAISKIEMYEEHLLINRVAMIPLHRIQRAEFIKHVKNEKGVKGAPVQRYFGELTIHFTNKNGAEASIVCSTPKKNQFHHIYQYDVMKKTLNKALGIEDLQNHLAFREPYEL</sequence>
<dbReference type="RefSeq" id="WP_025907932.1">
    <property type="nucleotide sequence ID" value="NZ_KQ758682.1"/>
</dbReference>
<organism evidence="1 2">
    <name type="scientific">Priestia veravalensis</name>
    <dbReference type="NCBI Taxonomy" id="1414648"/>
    <lineage>
        <taxon>Bacteria</taxon>
        <taxon>Bacillati</taxon>
        <taxon>Bacillota</taxon>
        <taxon>Bacilli</taxon>
        <taxon>Bacillales</taxon>
        <taxon>Bacillaceae</taxon>
        <taxon>Priestia</taxon>
    </lineage>
</organism>
<comment type="caution">
    <text evidence="1">The sequence shown here is derived from an EMBL/GenBank/DDBJ whole genome shotgun (WGS) entry which is preliminary data.</text>
</comment>
<dbReference type="EMBL" id="LNQP01000067">
    <property type="protein sequence ID" value="KSU86776.1"/>
    <property type="molecule type" value="Genomic_DNA"/>
</dbReference>
<protein>
    <submittedName>
        <fullName evidence="1">Uncharacterized protein</fullName>
    </submittedName>
</protein>
<keyword evidence="2" id="KW-1185">Reference proteome</keyword>
<name>A0A0V8JIK4_9BACI</name>
<accession>A0A0V8JIK4</accession>
<proteinExistence type="predicted"/>
<reference evidence="1 2" key="1">
    <citation type="submission" date="2015-11" db="EMBL/GenBank/DDBJ databases">
        <title>Bacillus caseinolyticus sp nov.</title>
        <authorList>
            <person name="Dastager S.G."/>
            <person name="Mawlankar R."/>
        </authorList>
    </citation>
    <scope>NUCLEOTIDE SEQUENCE [LARGE SCALE GENOMIC DNA]</scope>
    <source>
        <strain evidence="1 2">SGD-V-76</strain>
    </source>
</reference>